<dbReference type="PANTHER" id="PTHR44846">
    <property type="entry name" value="MANNOSYL-D-GLYCERATE TRANSPORT/METABOLISM SYSTEM REPRESSOR MNGR-RELATED"/>
    <property type="match status" value="1"/>
</dbReference>
<organism evidence="5 6">
    <name type="scientific">Streptosporangium becharense</name>
    <dbReference type="NCBI Taxonomy" id="1816182"/>
    <lineage>
        <taxon>Bacteria</taxon>
        <taxon>Bacillati</taxon>
        <taxon>Actinomycetota</taxon>
        <taxon>Actinomycetes</taxon>
        <taxon>Streptosporangiales</taxon>
        <taxon>Streptosporangiaceae</taxon>
        <taxon>Streptosporangium</taxon>
    </lineage>
</organism>
<evidence type="ECO:0000259" key="4">
    <source>
        <dbReference type="PROSITE" id="PS50949"/>
    </source>
</evidence>
<dbReference type="Pfam" id="PF07702">
    <property type="entry name" value="UTRA"/>
    <property type="match status" value="1"/>
</dbReference>
<dbReference type="InterPro" id="IPR036390">
    <property type="entry name" value="WH_DNA-bd_sf"/>
</dbReference>
<keyword evidence="3" id="KW-0804">Transcription</keyword>
<evidence type="ECO:0000256" key="2">
    <source>
        <dbReference type="ARBA" id="ARBA00023125"/>
    </source>
</evidence>
<proteinExistence type="predicted"/>
<dbReference type="SUPFAM" id="SSF46785">
    <property type="entry name" value="Winged helix' DNA-binding domain"/>
    <property type="match status" value="1"/>
</dbReference>
<dbReference type="SMART" id="SM00866">
    <property type="entry name" value="UTRA"/>
    <property type="match status" value="1"/>
</dbReference>
<dbReference type="CDD" id="cd07377">
    <property type="entry name" value="WHTH_GntR"/>
    <property type="match status" value="1"/>
</dbReference>
<dbReference type="PROSITE" id="PS50949">
    <property type="entry name" value="HTH_GNTR"/>
    <property type="match status" value="1"/>
</dbReference>
<protein>
    <submittedName>
        <fullName evidence="5">GntR family transcriptional regulator</fullName>
    </submittedName>
</protein>
<dbReference type="SUPFAM" id="SSF64288">
    <property type="entry name" value="Chorismate lyase-like"/>
    <property type="match status" value="1"/>
</dbReference>
<dbReference type="InterPro" id="IPR028978">
    <property type="entry name" value="Chorismate_lyase_/UTRA_dom_sf"/>
</dbReference>
<dbReference type="GO" id="GO:0003700">
    <property type="term" value="F:DNA-binding transcription factor activity"/>
    <property type="evidence" value="ECO:0007669"/>
    <property type="project" value="InterPro"/>
</dbReference>
<accession>A0A7W9IC56</accession>
<dbReference type="PRINTS" id="PR00035">
    <property type="entry name" value="HTHGNTR"/>
</dbReference>
<dbReference type="InterPro" id="IPR011663">
    <property type="entry name" value="UTRA"/>
</dbReference>
<dbReference type="Gene3D" id="3.40.1410.10">
    <property type="entry name" value="Chorismate lyase-like"/>
    <property type="match status" value="1"/>
</dbReference>
<keyword evidence="1" id="KW-0805">Transcription regulation</keyword>
<evidence type="ECO:0000256" key="3">
    <source>
        <dbReference type="ARBA" id="ARBA00023163"/>
    </source>
</evidence>
<gene>
    <name evidence="5" type="ORF">F4562_000495</name>
</gene>
<dbReference type="GO" id="GO:0003677">
    <property type="term" value="F:DNA binding"/>
    <property type="evidence" value="ECO:0007669"/>
    <property type="project" value="UniProtKB-KW"/>
</dbReference>
<keyword evidence="6" id="KW-1185">Reference proteome</keyword>
<comment type="caution">
    <text evidence="5">The sequence shown here is derived from an EMBL/GenBank/DDBJ whole genome shotgun (WGS) entry which is preliminary data.</text>
</comment>
<dbReference type="RefSeq" id="WP_184540588.1">
    <property type="nucleotide sequence ID" value="NZ_JACHMP010000001.1"/>
</dbReference>
<dbReference type="Gene3D" id="1.10.10.10">
    <property type="entry name" value="Winged helix-like DNA-binding domain superfamily/Winged helix DNA-binding domain"/>
    <property type="match status" value="1"/>
</dbReference>
<name>A0A7W9IC56_9ACTN</name>
<evidence type="ECO:0000313" key="6">
    <source>
        <dbReference type="Proteomes" id="UP000540685"/>
    </source>
</evidence>
<reference evidence="5 6" key="1">
    <citation type="submission" date="2020-08" db="EMBL/GenBank/DDBJ databases">
        <title>Sequencing the genomes of 1000 actinobacteria strains.</title>
        <authorList>
            <person name="Klenk H.-P."/>
        </authorList>
    </citation>
    <scope>NUCLEOTIDE SEQUENCE [LARGE SCALE GENOMIC DNA]</scope>
    <source>
        <strain evidence="5 6">DSM 46887</strain>
    </source>
</reference>
<dbReference type="EMBL" id="JACHMP010000001">
    <property type="protein sequence ID" value="MBB5817433.1"/>
    <property type="molecule type" value="Genomic_DNA"/>
</dbReference>
<dbReference type="InterPro" id="IPR000524">
    <property type="entry name" value="Tscrpt_reg_HTH_GntR"/>
</dbReference>
<sequence>MPLHAQISEQVRARIATGEWPPHYRLPPEPDLAGAFGVSRGTLRRAMQTLLAEGLLVQIRGRGTFVTSAAIEPSIAQKLHSLSEDFAQQGIPFTTEVLDQRVVPAPRPVAALLDLPQDTPLFLLRRRRHTASGPVALFVNYVRVDVCPGIEEVDFSTETLFATIEGKYGLRIETGRRTFSAQAADGEVAAALGMAPGRPVLYLEQVTYLDDRRPVEYSDVWIDSDLLKVSSLLTRR</sequence>
<dbReference type="PANTHER" id="PTHR44846:SF1">
    <property type="entry name" value="MANNOSYL-D-GLYCERATE TRANSPORT_METABOLISM SYSTEM REPRESSOR MNGR-RELATED"/>
    <property type="match status" value="1"/>
</dbReference>
<feature type="domain" description="HTH gntR-type" evidence="4">
    <location>
        <begin position="1"/>
        <end position="69"/>
    </location>
</feature>
<dbReference type="GO" id="GO:0045892">
    <property type="term" value="P:negative regulation of DNA-templated transcription"/>
    <property type="evidence" value="ECO:0007669"/>
    <property type="project" value="TreeGrafter"/>
</dbReference>
<dbReference type="Proteomes" id="UP000540685">
    <property type="component" value="Unassembled WGS sequence"/>
</dbReference>
<dbReference type="InterPro" id="IPR050679">
    <property type="entry name" value="Bact_HTH_transcr_reg"/>
</dbReference>
<dbReference type="InterPro" id="IPR036388">
    <property type="entry name" value="WH-like_DNA-bd_sf"/>
</dbReference>
<keyword evidence="2" id="KW-0238">DNA-binding</keyword>
<evidence type="ECO:0000313" key="5">
    <source>
        <dbReference type="EMBL" id="MBB5817433.1"/>
    </source>
</evidence>
<dbReference type="SMART" id="SM00345">
    <property type="entry name" value="HTH_GNTR"/>
    <property type="match status" value="1"/>
</dbReference>
<evidence type="ECO:0000256" key="1">
    <source>
        <dbReference type="ARBA" id="ARBA00023015"/>
    </source>
</evidence>
<dbReference type="AlphaFoldDB" id="A0A7W9IC56"/>
<dbReference type="Pfam" id="PF00392">
    <property type="entry name" value="GntR"/>
    <property type="match status" value="1"/>
</dbReference>